<evidence type="ECO:0000313" key="3">
    <source>
        <dbReference type="Proteomes" id="UP000054010"/>
    </source>
</evidence>
<reference evidence="2 3" key="1">
    <citation type="journal article" date="2011" name="J. Bacteriol.">
        <title>Draft genome sequence of the anoxygenic filamentous phototrophic bacterium Oscillochloris trichoides subsp. DG-6.</title>
        <authorList>
            <person name="Kuznetsov B.B."/>
            <person name="Ivanovsky R.N."/>
            <person name="Keppen O.I."/>
            <person name="Sukhacheva M.V."/>
            <person name="Bumazhkin B.K."/>
            <person name="Patutina E.O."/>
            <person name="Beletsky A.V."/>
            <person name="Mardanov A.V."/>
            <person name="Baslerov R.V."/>
            <person name="Panteleeva A.N."/>
            <person name="Kolganova T.V."/>
            <person name="Ravin N.V."/>
            <person name="Skryabin K.G."/>
        </authorList>
    </citation>
    <scope>NUCLEOTIDE SEQUENCE [LARGE SCALE GENOMIC DNA]</scope>
    <source>
        <strain evidence="2 3">DG-6</strain>
    </source>
</reference>
<gene>
    <name evidence="2" type="ORF">OSCT_1059</name>
</gene>
<dbReference type="eggNOG" id="ENOG502ZK96">
    <property type="taxonomic scope" value="Bacteria"/>
</dbReference>
<proteinExistence type="predicted"/>
<protein>
    <submittedName>
        <fullName evidence="2">Uncharacterized protein</fullName>
    </submittedName>
</protein>
<name>E1ICK8_9CHLR</name>
<keyword evidence="1" id="KW-0812">Transmembrane</keyword>
<dbReference type="HOGENOM" id="CLU_2303084_0_0_0"/>
<keyword evidence="1" id="KW-0472">Membrane</keyword>
<evidence type="ECO:0000313" key="2">
    <source>
        <dbReference type="EMBL" id="EFO81075.1"/>
    </source>
</evidence>
<dbReference type="Proteomes" id="UP000054010">
    <property type="component" value="Unassembled WGS sequence"/>
</dbReference>
<keyword evidence="3" id="KW-1185">Reference proteome</keyword>
<sequence>MQLESDLHCALTGRRLRPDEAYWAPPLITTSELISTIWRTLLTNPNNLSHILMDEPTNVPYAPEARQELARRRSTEQAKLLGVLLLVAALVIIPIVMLMM</sequence>
<organism evidence="2 3">
    <name type="scientific">Oscillochloris trichoides DG-6</name>
    <dbReference type="NCBI Taxonomy" id="765420"/>
    <lineage>
        <taxon>Bacteria</taxon>
        <taxon>Bacillati</taxon>
        <taxon>Chloroflexota</taxon>
        <taxon>Chloroflexia</taxon>
        <taxon>Chloroflexales</taxon>
        <taxon>Chloroflexineae</taxon>
        <taxon>Oscillochloridaceae</taxon>
        <taxon>Oscillochloris</taxon>
    </lineage>
</organism>
<feature type="transmembrane region" description="Helical" evidence="1">
    <location>
        <begin position="80"/>
        <end position="99"/>
    </location>
</feature>
<dbReference type="AlphaFoldDB" id="E1ICK8"/>
<accession>E1ICK8</accession>
<keyword evidence="1" id="KW-1133">Transmembrane helix</keyword>
<dbReference type="EMBL" id="ADVR01000028">
    <property type="protein sequence ID" value="EFO81075.1"/>
    <property type="molecule type" value="Genomic_DNA"/>
</dbReference>
<evidence type="ECO:0000256" key="1">
    <source>
        <dbReference type="SAM" id="Phobius"/>
    </source>
</evidence>
<comment type="caution">
    <text evidence="2">The sequence shown here is derived from an EMBL/GenBank/DDBJ whole genome shotgun (WGS) entry which is preliminary data.</text>
</comment>